<keyword evidence="4" id="KW-1185">Reference proteome</keyword>
<reference evidence="4" key="1">
    <citation type="submission" date="2012-05" db="EMBL/GenBank/DDBJ databases">
        <title>Whole Genome Assembly of Lutzomyia longipalpis.</title>
        <authorList>
            <person name="Richards S."/>
            <person name="Qu C."/>
            <person name="Dillon R."/>
            <person name="Worley K."/>
            <person name="Scherer S."/>
            <person name="Batterton M."/>
            <person name="Taylor A."/>
            <person name="Hawes A."/>
            <person name="Hernandez B."/>
            <person name="Kovar C."/>
            <person name="Mandapat C."/>
            <person name="Pham C."/>
            <person name="Qu C."/>
            <person name="Jing C."/>
            <person name="Bess C."/>
            <person name="Bandaranaike D."/>
            <person name="Ngo D."/>
            <person name="Ongeri F."/>
            <person name="Arias F."/>
            <person name="Lara F."/>
            <person name="Weissenberger G."/>
            <person name="Kamau G."/>
            <person name="Han H."/>
            <person name="Shen H."/>
            <person name="Dinh H."/>
            <person name="Khalil I."/>
            <person name="Jones J."/>
            <person name="Shafer J."/>
            <person name="Jayaseelan J."/>
            <person name="Quiroz J."/>
            <person name="Blankenburg K."/>
            <person name="Nguyen L."/>
            <person name="Jackson L."/>
            <person name="Francisco L."/>
            <person name="Tang L.-Y."/>
            <person name="Pu L.-L."/>
            <person name="Perales L."/>
            <person name="Lorensuhewa L."/>
            <person name="Munidasa M."/>
            <person name="Coyle M."/>
            <person name="Taylor M."/>
            <person name="Puazo M."/>
            <person name="Firestine M."/>
            <person name="Scheel M."/>
            <person name="Javaid M."/>
            <person name="Wang M."/>
            <person name="Li M."/>
            <person name="Tabassum N."/>
            <person name="Saada N."/>
            <person name="Osuji N."/>
            <person name="Aqrawi P."/>
            <person name="Fu Q."/>
            <person name="Thornton R."/>
            <person name="Raj R."/>
            <person name="Goodspeed R."/>
            <person name="Mata R."/>
            <person name="Najjar R."/>
            <person name="Gubbala S."/>
            <person name="Lee S."/>
            <person name="Denson S."/>
            <person name="Patil S."/>
            <person name="Macmil S."/>
            <person name="Qi S."/>
            <person name="Matskevitch T."/>
            <person name="Palculict T."/>
            <person name="Mathew T."/>
            <person name="Vee V."/>
            <person name="Velamala V."/>
            <person name="Korchina V."/>
            <person name="Cai W."/>
            <person name="Liu W."/>
            <person name="Dai W."/>
            <person name="Zou X."/>
            <person name="Zhu Y."/>
            <person name="Zhang Y."/>
            <person name="Wu Y.-Q."/>
            <person name="Xin Y."/>
            <person name="Nazarath L."/>
            <person name="Kovar C."/>
            <person name="Han Y."/>
            <person name="Muzny D."/>
            <person name="Gibbs R."/>
        </authorList>
    </citation>
    <scope>NUCLEOTIDE SEQUENCE [LARGE SCALE GENOMIC DNA]</scope>
    <source>
        <strain evidence="4">Jacobina</strain>
    </source>
</reference>
<dbReference type="EMBL" id="AJWK01004622">
    <property type="status" value="NOT_ANNOTATED_CDS"/>
    <property type="molecule type" value="Genomic_DNA"/>
</dbReference>
<evidence type="ECO:0000256" key="1">
    <source>
        <dbReference type="SAM" id="SignalP"/>
    </source>
</evidence>
<organism evidence="3 4">
    <name type="scientific">Lutzomyia longipalpis</name>
    <name type="common">Sand fly</name>
    <dbReference type="NCBI Taxonomy" id="7200"/>
    <lineage>
        <taxon>Eukaryota</taxon>
        <taxon>Metazoa</taxon>
        <taxon>Ecdysozoa</taxon>
        <taxon>Arthropoda</taxon>
        <taxon>Hexapoda</taxon>
        <taxon>Insecta</taxon>
        <taxon>Pterygota</taxon>
        <taxon>Neoptera</taxon>
        <taxon>Endopterygota</taxon>
        <taxon>Diptera</taxon>
        <taxon>Nematocera</taxon>
        <taxon>Psychodoidea</taxon>
        <taxon>Psychodidae</taxon>
        <taxon>Lutzomyia</taxon>
        <taxon>Lutzomyia</taxon>
    </lineage>
</organism>
<evidence type="ECO:0000313" key="3">
    <source>
        <dbReference type="EnsemblMetazoa" id="LLOJ001270-PA"/>
    </source>
</evidence>
<sequence>MYKILAIVGLICSVLIVNLHAKPFDDSMIQTRMLPLPDSSSIIFYSRIPPNYDAAGEIPNFDMFTGVPAFAADSIQVSQPTMTADKNL</sequence>
<reference evidence="2" key="2">
    <citation type="journal article" date="2020" name="BMC">
        <title>Leishmania infection induces a limited differential gene expression in the sand fly midgut.</title>
        <authorList>
            <person name="Coutinho-Abreu I.V."/>
            <person name="Serafim T.D."/>
            <person name="Meneses C."/>
            <person name="Kamhawi S."/>
            <person name="Oliveira F."/>
            <person name="Valenzuela J.G."/>
        </authorList>
    </citation>
    <scope>NUCLEOTIDE SEQUENCE</scope>
    <source>
        <strain evidence="2">Jacobina</strain>
        <tissue evidence="2">Midgut</tissue>
    </source>
</reference>
<evidence type="ECO:0000313" key="2">
    <source>
        <dbReference type="EMBL" id="MBC1173185.1"/>
    </source>
</evidence>
<dbReference type="EnsemblMetazoa" id="LLOJ001270-RA">
    <property type="protein sequence ID" value="LLOJ001270-PA"/>
    <property type="gene ID" value="LLOJ001270"/>
</dbReference>
<name>A0A1B0GHH1_LUTLO</name>
<reference evidence="3" key="3">
    <citation type="submission" date="2020-05" db="UniProtKB">
        <authorList>
            <consortium name="EnsemblMetazoa"/>
        </authorList>
    </citation>
    <scope>IDENTIFICATION</scope>
    <source>
        <strain evidence="3">Jacobina</strain>
    </source>
</reference>
<keyword evidence="1" id="KW-0732">Signal</keyword>
<dbReference type="Proteomes" id="UP000092461">
    <property type="component" value="Unassembled WGS sequence"/>
</dbReference>
<feature type="signal peptide" evidence="1">
    <location>
        <begin position="1"/>
        <end position="21"/>
    </location>
</feature>
<accession>A0A1B0GHH1</accession>
<protein>
    <submittedName>
        <fullName evidence="2">Putative secreted protein</fullName>
    </submittedName>
</protein>
<dbReference type="EMBL" id="GITU01004482">
    <property type="protein sequence ID" value="MBC1173185.1"/>
    <property type="molecule type" value="Transcribed_RNA"/>
</dbReference>
<dbReference type="VEuPathDB" id="VectorBase:LLOJ001270"/>
<dbReference type="AlphaFoldDB" id="A0A1B0GHH1"/>
<feature type="chain" id="PRO_5044555637" evidence="1">
    <location>
        <begin position="22"/>
        <end position="88"/>
    </location>
</feature>
<evidence type="ECO:0000313" key="4">
    <source>
        <dbReference type="Proteomes" id="UP000092461"/>
    </source>
</evidence>
<proteinExistence type="predicted"/>